<dbReference type="AlphaFoldDB" id="A0A2G5D2I4"/>
<keyword evidence="6" id="KW-0677">Repeat</keyword>
<feature type="transmembrane region" description="Helical" evidence="12">
    <location>
        <begin position="940"/>
        <end position="962"/>
    </location>
</feature>
<dbReference type="GO" id="GO:0016020">
    <property type="term" value="C:membrane"/>
    <property type="evidence" value="ECO:0007669"/>
    <property type="project" value="UniProtKB-SubCell"/>
</dbReference>
<keyword evidence="12" id="KW-0547">Nucleotide-binding</keyword>
<keyword evidence="9" id="KW-0186">Copper</keyword>
<dbReference type="PROSITE" id="PS00154">
    <property type="entry name" value="ATPASE_E1_E2"/>
    <property type="match status" value="1"/>
</dbReference>
<dbReference type="PANTHER" id="PTHR46594:SF6">
    <property type="entry name" value="COPPER-TRANSPORTING ATPASE RAN1"/>
    <property type="match status" value="1"/>
</dbReference>
<dbReference type="InterPro" id="IPR023298">
    <property type="entry name" value="ATPase_P-typ_TM_dom_sf"/>
</dbReference>
<feature type="transmembrane region" description="Helical" evidence="12">
    <location>
        <begin position="968"/>
        <end position="989"/>
    </location>
</feature>
<dbReference type="InterPro" id="IPR006122">
    <property type="entry name" value="HMA_Cu_ion-bd"/>
</dbReference>
<dbReference type="SUPFAM" id="SSF81653">
    <property type="entry name" value="Calcium ATPase, transduction domain A"/>
    <property type="match status" value="1"/>
</dbReference>
<feature type="transmembrane region" description="Helical" evidence="12">
    <location>
        <begin position="376"/>
        <end position="398"/>
    </location>
</feature>
<dbReference type="PROSITE" id="PS01047">
    <property type="entry name" value="HMA_1"/>
    <property type="match status" value="2"/>
</dbReference>
<dbReference type="NCBIfam" id="TIGR01494">
    <property type="entry name" value="ATPase_P-type"/>
    <property type="match status" value="2"/>
</dbReference>
<dbReference type="FunFam" id="2.70.150.10:FF:000002">
    <property type="entry name" value="Copper-transporting ATPase 1, putative"/>
    <property type="match status" value="1"/>
</dbReference>
<dbReference type="Gene3D" id="3.30.70.100">
    <property type="match status" value="2"/>
</dbReference>
<dbReference type="NCBIfam" id="TIGR00003">
    <property type="entry name" value="copper ion binding protein"/>
    <property type="match status" value="2"/>
</dbReference>
<evidence type="ECO:0000256" key="11">
    <source>
        <dbReference type="ARBA" id="ARBA00023136"/>
    </source>
</evidence>
<dbReference type="NCBIfam" id="TIGR01525">
    <property type="entry name" value="ATPase-IB_hvy"/>
    <property type="match status" value="1"/>
</dbReference>
<evidence type="ECO:0000256" key="9">
    <source>
        <dbReference type="ARBA" id="ARBA00023008"/>
    </source>
</evidence>
<dbReference type="SUPFAM" id="SSF55008">
    <property type="entry name" value="HMA, heavy metal-associated domain"/>
    <property type="match status" value="3"/>
</dbReference>
<dbReference type="InterPro" id="IPR017969">
    <property type="entry name" value="Heavy-metal-associated_CS"/>
</dbReference>
<dbReference type="Gene3D" id="3.40.1110.10">
    <property type="entry name" value="Calcium-transporting ATPase, cytoplasmic domain N"/>
    <property type="match status" value="2"/>
</dbReference>
<comment type="similarity">
    <text evidence="2 12">Belongs to the cation transport ATPase (P-type) (TC 3.A.3) family. Type IB subfamily.</text>
</comment>
<keyword evidence="15" id="KW-1185">Reference proteome</keyword>
<dbReference type="InterPro" id="IPR001757">
    <property type="entry name" value="P_typ_ATPase"/>
</dbReference>
<dbReference type="InterPro" id="IPR036163">
    <property type="entry name" value="HMA_dom_sf"/>
</dbReference>
<evidence type="ECO:0000313" key="14">
    <source>
        <dbReference type="EMBL" id="PIA37703.1"/>
    </source>
</evidence>
<evidence type="ECO:0000256" key="1">
    <source>
        <dbReference type="ARBA" id="ARBA00004370"/>
    </source>
</evidence>
<dbReference type="PROSITE" id="PS50846">
    <property type="entry name" value="HMA_2"/>
    <property type="match status" value="2"/>
</dbReference>
<dbReference type="Pfam" id="PF00403">
    <property type="entry name" value="HMA"/>
    <property type="match status" value="2"/>
</dbReference>
<dbReference type="SFLD" id="SFLDS00003">
    <property type="entry name" value="Haloacid_Dehalogenase"/>
    <property type="match status" value="1"/>
</dbReference>
<feature type="transmembrane region" description="Helical" evidence="12">
    <location>
        <begin position="604"/>
        <end position="625"/>
    </location>
</feature>
<dbReference type="FunFam" id="3.40.50.1000:FF:000031">
    <property type="entry name" value="Probable copper-transporting ATPase HMA5"/>
    <property type="match status" value="1"/>
</dbReference>
<dbReference type="GO" id="GO:0016887">
    <property type="term" value="F:ATP hydrolysis activity"/>
    <property type="evidence" value="ECO:0007669"/>
    <property type="project" value="InterPro"/>
</dbReference>
<evidence type="ECO:0000256" key="12">
    <source>
        <dbReference type="RuleBase" id="RU362081"/>
    </source>
</evidence>
<evidence type="ECO:0000256" key="10">
    <source>
        <dbReference type="ARBA" id="ARBA00023065"/>
    </source>
</evidence>
<keyword evidence="5 12" id="KW-0479">Metal-binding</keyword>
<dbReference type="InterPro" id="IPR018303">
    <property type="entry name" value="ATPase_P-typ_P_site"/>
</dbReference>
<feature type="transmembrane region" description="Helical" evidence="12">
    <location>
        <begin position="410"/>
        <end position="427"/>
    </location>
</feature>
<keyword evidence="7" id="KW-1278">Translocase</keyword>
<dbReference type="PRINTS" id="PR00942">
    <property type="entry name" value="CUATPASEI"/>
</dbReference>
<dbReference type="InterPro" id="IPR008250">
    <property type="entry name" value="ATPase_P-typ_transduc_dom_A_sf"/>
</dbReference>
<dbReference type="InterPro" id="IPR036412">
    <property type="entry name" value="HAD-like_sf"/>
</dbReference>
<keyword evidence="8 12" id="KW-1133">Transmembrane helix</keyword>
<organism evidence="14 15">
    <name type="scientific">Aquilegia coerulea</name>
    <name type="common">Rocky mountain columbine</name>
    <dbReference type="NCBI Taxonomy" id="218851"/>
    <lineage>
        <taxon>Eukaryota</taxon>
        <taxon>Viridiplantae</taxon>
        <taxon>Streptophyta</taxon>
        <taxon>Embryophyta</taxon>
        <taxon>Tracheophyta</taxon>
        <taxon>Spermatophyta</taxon>
        <taxon>Magnoliopsida</taxon>
        <taxon>Ranunculales</taxon>
        <taxon>Ranunculaceae</taxon>
        <taxon>Thalictroideae</taxon>
        <taxon>Aquilegia</taxon>
    </lineage>
</organism>
<proteinExistence type="inferred from homology"/>
<dbReference type="SFLD" id="SFLDG00002">
    <property type="entry name" value="C1.7:_P-type_atpase_like"/>
    <property type="match status" value="1"/>
</dbReference>
<evidence type="ECO:0000256" key="7">
    <source>
        <dbReference type="ARBA" id="ARBA00022967"/>
    </source>
</evidence>
<evidence type="ECO:0000256" key="8">
    <source>
        <dbReference type="ARBA" id="ARBA00022989"/>
    </source>
</evidence>
<dbReference type="SFLD" id="SFLDF00027">
    <property type="entry name" value="p-type_atpase"/>
    <property type="match status" value="1"/>
</dbReference>
<dbReference type="Pfam" id="PF00702">
    <property type="entry name" value="Hydrolase"/>
    <property type="match status" value="1"/>
</dbReference>
<dbReference type="InterPro" id="IPR023299">
    <property type="entry name" value="ATPase_P-typ_cyto_dom_N"/>
</dbReference>
<accession>A0A2G5D2I4</accession>
<protein>
    <recommendedName>
        <fullName evidence="13">HMA domain-containing protein</fullName>
    </recommendedName>
</protein>
<comment type="subcellular location">
    <subcellularLocation>
        <location evidence="1 12">Membrane</location>
    </subcellularLocation>
</comment>
<sequence length="1006" mass="109041">MALSLRDLQLTSLSNNNNNDHDSQNLEDVRLLDSYEDEERKKNEEVIVDMEQGMKRVQLKVTGMTCAACSNSIETALMGIKGVVKGSVSLLQNKADVIFDPELVKDQDIKIAIEDAGFDAEILTDSNPKKPISKGTLTGQFRIGGMTCAACVNSVEGILRKLPGVKRAVVALSTSYGEVEYEPTTISKEEIVNAIEDAGFEASFVQSSEQDRIILGISGITTELDWHLLEGMLGNLRGVRQFRFDIIHSELDVLFDPEVISSRSIVDNICGRNHDRYKVTVKNPYTSSSSSNMEESANMFRLFISSLFLSIPVFLIRVVCPRIPLVYSLLLWRCGPFLMGDWLKFGLVSLVQFVVGKRFYIAAGRALRNGSTNMDVLVALGTSASYFYSVCALLYGAITGFWSPTYFETSAMLITFVLLGKYLEILAKGKTSEAIKKLVELSPATALLLVKDSGGKLIEEREIDALLIQPGDTLKVLPGSKIPVDGVVLLGTSYVDESMVTGESLPIQKEVNASVIGGTINLHGVLHVQATNVGSNTVLSQIISLVEAAQMSKAPVQKFADFVASIFVPTVVSLALLTFLGWYICGVFGVYPEEWLPDNGNHFVFALMFSISVVVIACPCALGLATPTAIMVATGVGANNGVLIKGGDALERAQKVKYVVFDKTGTLTQGRATVTTVKVFSGMDRGDFLTLVASAEASSEHPLARAIVAYARHFHFFDNPSLAKDAQRNIKELNSSWLFDVSGFSALPGKGVQCFIHEKRVLVGNRKLLTENGVTISKEAEDFITEIEENAKTGILVAYNDDLIGVLGLADPIKREAAVVVDGLRKMGVRPVMVTGDNRRTAQAVAKEVGIQDVRAEVMPAGKADVIRSFQKDGSIVAMVGDGINDSPALAAADVGIAIGAGTDIAIEAADYVLMRSNLEDVIIAIDLSRKTFSRIRWNYVFAMAYNVIAIPVAAGVFFPLLRITLPPWVAGACMALSSVSVVCSSLLLRRYKKPRLTTILEITVE</sequence>
<dbReference type="Proteomes" id="UP000230069">
    <property type="component" value="Unassembled WGS sequence"/>
</dbReference>
<feature type="transmembrane region" description="Helical" evidence="12">
    <location>
        <begin position="299"/>
        <end position="318"/>
    </location>
</feature>
<dbReference type="CDD" id="cd00371">
    <property type="entry name" value="HMA"/>
    <property type="match status" value="2"/>
</dbReference>
<evidence type="ECO:0000256" key="5">
    <source>
        <dbReference type="ARBA" id="ARBA00022723"/>
    </source>
</evidence>
<dbReference type="SUPFAM" id="SSF56784">
    <property type="entry name" value="HAD-like"/>
    <property type="match status" value="1"/>
</dbReference>
<dbReference type="CDD" id="cd02094">
    <property type="entry name" value="P-type_ATPase_Cu-like"/>
    <property type="match status" value="1"/>
</dbReference>
<dbReference type="OrthoDB" id="432719at2759"/>
<dbReference type="Pfam" id="PF00122">
    <property type="entry name" value="E1-E2_ATPase"/>
    <property type="match status" value="1"/>
</dbReference>
<dbReference type="Gene3D" id="3.40.50.1000">
    <property type="entry name" value="HAD superfamily/HAD-like"/>
    <property type="match status" value="1"/>
</dbReference>
<evidence type="ECO:0000256" key="4">
    <source>
        <dbReference type="ARBA" id="ARBA00022692"/>
    </source>
</evidence>
<dbReference type="EMBL" id="KZ305047">
    <property type="protein sequence ID" value="PIA37703.1"/>
    <property type="molecule type" value="Genomic_DNA"/>
</dbReference>
<evidence type="ECO:0000256" key="3">
    <source>
        <dbReference type="ARBA" id="ARBA00022448"/>
    </source>
</evidence>
<keyword evidence="10" id="KW-0406">Ion transport</keyword>
<gene>
    <name evidence="14" type="ORF">AQUCO_03000329v1</name>
</gene>
<keyword evidence="11 12" id="KW-0472">Membrane</keyword>
<dbReference type="GO" id="GO:0005524">
    <property type="term" value="F:ATP binding"/>
    <property type="evidence" value="ECO:0007669"/>
    <property type="project" value="UniProtKB-UniRule"/>
</dbReference>
<evidence type="ECO:0000256" key="2">
    <source>
        <dbReference type="ARBA" id="ARBA00006024"/>
    </source>
</evidence>
<dbReference type="InterPro" id="IPR006121">
    <property type="entry name" value="HMA_dom"/>
</dbReference>
<keyword evidence="3" id="KW-0813">Transport</keyword>
<evidence type="ECO:0000256" key="6">
    <source>
        <dbReference type="ARBA" id="ARBA00022737"/>
    </source>
</evidence>
<reference evidence="14 15" key="1">
    <citation type="submission" date="2017-09" db="EMBL/GenBank/DDBJ databases">
        <title>WGS assembly of Aquilegia coerulea Goldsmith.</title>
        <authorList>
            <person name="Hodges S."/>
            <person name="Kramer E."/>
            <person name="Nordborg M."/>
            <person name="Tomkins J."/>
            <person name="Borevitz J."/>
            <person name="Derieg N."/>
            <person name="Yan J."/>
            <person name="Mihaltcheva S."/>
            <person name="Hayes R.D."/>
            <person name="Rokhsar D."/>
        </authorList>
    </citation>
    <scope>NUCLEOTIDE SEQUENCE [LARGE SCALE GENOMIC DNA]</scope>
    <source>
        <strain evidence="15">cv. Goldsmith</strain>
    </source>
</reference>
<dbReference type="InterPro" id="IPR059000">
    <property type="entry name" value="ATPase_P-type_domA"/>
</dbReference>
<keyword evidence="4 12" id="KW-0812">Transmembrane</keyword>
<keyword evidence="12" id="KW-0067">ATP-binding</keyword>
<dbReference type="FunFam" id="3.30.70.100:FF:000005">
    <property type="entry name" value="Copper-exporting P-type ATPase A"/>
    <property type="match status" value="2"/>
</dbReference>
<feature type="domain" description="HMA" evidence="13">
    <location>
        <begin position="137"/>
        <end position="203"/>
    </location>
</feature>
<dbReference type="SUPFAM" id="SSF81665">
    <property type="entry name" value="Calcium ATPase, transmembrane domain M"/>
    <property type="match status" value="1"/>
</dbReference>
<dbReference type="InterPro" id="IPR044492">
    <property type="entry name" value="P_typ_ATPase_HD_dom"/>
</dbReference>
<evidence type="ECO:0000313" key="15">
    <source>
        <dbReference type="Proteomes" id="UP000230069"/>
    </source>
</evidence>
<dbReference type="GO" id="GO:0019829">
    <property type="term" value="F:ATPase-coupled monoatomic cation transmembrane transporter activity"/>
    <property type="evidence" value="ECO:0007669"/>
    <property type="project" value="InterPro"/>
</dbReference>
<dbReference type="FunFam" id="3.40.1110.10:FF:000038">
    <property type="entry name" value="Copper-exporting P-type ATPase"/>
    <property type="match status" value="1"/>
</dbReference>
<dbReference type="GO" id="GO:0005507">
    <property type="term" value="F:copper ion binding"/>
    <property type="evidence" value="ECO:0007669"/>
    <property type="project" value="InterPro"/>
</dbReference>
<dbReference type="PANTHER" id="PTHR46594">
    <property type="entry name" value="P-TYPE CATION-TRANSPORTING ATPASE"/>
    <property type="match status" value="1"/>
</dbReference>
<feature type="domain" description="HMA" evidence="13">
    <location>
        <begin position="55"/>
        <end position="121"/>
    </location>
</feature>
<dbReference type="PRINTS" id="PR00119">
    <property type="entry name" value="CATATPASE"/>
</dbReference>
<feature type="transmembrane region" description="Helical" evidence="12">
    <location>
        <begin position="559"/>
        <end position="584"/>
    </location>
</feature>
<name>A0A2G5D2I4_AQUCA</name>
<dbReference type="FunFam" id="3.40.1110.10:FF:000065">
    <property type="entry name" value="Copper-transporting ATPase RAN1"/>
    <property type="match status" value="1"/>
</dbReference>
<dbReference type="InterPro" id="IPR023214">
    <property type="entry name" value="HAD_sf"/>
</dbReference>
<evidence type="ECO:0000259" key="13">
    <source>
        <dbReference type="PROSITE" id="PS50846"/>
    </source>
</evidence>
<feature type="transmembrane region" description="Helical" evidence="12">
    <location>
        <begin position="330"/>
        <end position="355"/>
    </location>
</feature>
<dbReference type="Gene3D" id="2.70.150.10">
    <property type="entry name" value="Calcium-transporting ATPase, cytoplasmic transduction domain A"/>
    <property type="match status" value="1"/>
</dbReference>
<dbReference type="InterPro" id="IPR027256">
    <property type="entry name" value="P-typ_ATPase_IB"/>
</dbReference>